<dbReference type="EMBL" id="CP053189">
    <property type="protein sequence ID" value="QJS11962.1"/>
    <property type="molecule type" value="Genomic_DNA"/>
</dbReference>
<feature type="region of interest" description="Disordered" evidence="1">
    <location>
        <begin position="1"/>
        <end position="51"/>
    </location>
</feature>
<protein>
    <submittedName>
        <fullName evidence="3">Uncharacterized protein</fullName>
    </submittedName>
</protein>
<name>A0A6M4PM32_9ACTN</name>
<keyword evidence="2" id="KW-0472">Membrane</keyword>
<dbReference type="AlphaFoldDB" id="A0A6M4PM32"/>
<gene>
    <name evidence="3" type="ORF">HKX69_22765</name>
</gene>
<evidence type="ECO:0000256" key="1">
    <source>
        <dbReference type="SAM" id="MobiDB-lite"/>
    </source>
</evidence>
<organism evidence="3 4">
    <name type="scientific">Streptomyces argyrophylli</name>
    <dbReference type="NCBI Taxonomy" id="2726118"/>
    <lineage>
        <taxon>Bacteria</taxon>
        <taxon>Bacillati</taxon>
        <taxon>Actinomycetota</taxon>
        <taxon>Actinomycetes</taxon>
        <taxon>Kitasatosporales</taxon>
        <taxon>Streptomycetaceae</taxon>
        <taxon>Streptomyces</taxon>
    </lineage>
</organism>
<dbReference type="KEGG" id="sarg:HKX69_22765"/>
<feature type="region of interest" description="Disordered" evidence="1">
    <location>
        <begin position="99"/>
        <end position="186"/>
    </location>
</feature>
<keyword evidence="4" id="KW-1185">Reference proteome</keyword>
<proteinExistence type="predicted"/>
<feature type="compositionally biased region" description="Basic and acidic residues" evidence="1">
    <location>
        <begin position="1"/>
        <end position="10"/>
    </location>
</feature>
<keyword evidence="2" id="KW-0812">Transmembrane</keyword>
<evidence type="ECO:0000313" key="3">
    <source>
        <dbReference type="EMBL" id="QJS11962.1"/>
    </source>
</evidence>
<feature type="transmembrane region" description="Helical" evidence="2">
    <location>
        <begin position="191"/>
        <end position="213"/>
    </location>
</feature>
<feature type="compositionally biased region" description="Basic and acidic residues" evidence="1">
    <location>
        <begin position="23"/>
        <end position="39"/>
    </location>
</feature>
<feature type="compositionally biased region" description="Low complexity" evidence="1">
    <location>
        <begin position="99"/>
        <end position="150"/>
    </location>
</feature>
<accession>A0A6M4PM32</accession>
<reference evidence="3 4" key="1">
    <citation type="submission" date="2020-05" db="EMBL/GenBank/DDBJ databases">
        <authorList>
            <person name="Li K."/>
        </authorList>
    </citation>
    <scope>NUCLEOTIDE SEQUENCE [LARGE SCALE GENOMIC DNA]</scope>
    <source>
        <strain evidence="4">jing01</strain>
    </source>
</reference>
<keyword evidence="2" id="KW-1133">Transmembrane helix</keyword>
<sequence length="360" mass="36387">MTAGHEDARGADGAGRAESAGQRGERHGERHGERGERRGSGAPRESGEYDGMDALMAAVTSDPLPEEARRDPAFLAAHRAAEADVAVLRDQLVRLAEALTGEAGTGEAAEALTGEAGTGEAAEALTGEAGTGEAAGVLTGEAGTGEAAGAPRDPVPAPPSARRTRGRTRPSAPTRPGRPGRPDGPRRALRIALGSLAGAAAFCLVLGFGWLVAQGGGPGGANDESGASSAKGNADATGQEAGAGGRPAYPERELACSRLVVEGTVARVERAGDVPGSRVTLTVIRSYRPAHGPAEVRFLLGAGARPAPRAGQHVLVRVGQDERYAGLWAVGERRVAAARAWITDALPGSRDLACPSGDGP</sequence>
<evidence type="ECO:0000256" key="2">
    <source>
        <dbReference type="SAM" id="Phobius"/>
    </source>
</evidence>
<feature type="region of interest" description="Disordered" evidence="1">
    <location>
        <begin position="217"/>
        <end position="248"/>
    </location>
</feature>
<dbReference type="Proteomes" id="UP000502641">
    <property type="component" value="Chromosome"/>
</dbReference>
<evidence type="ECO:0000313" key="4">
    <source>
        <dbReference type="Proteomes" id="UP000502641"/>
    </source>
</evidence>
<dbReference type="RefSeq" id="WP_212768415.1">
    <property type="nucleotide sequence ID" value="NZ_CP053189.1"/>
</dbReference>